<dbReference type="AlphaFoldDB" id="A0A9X2GST3"/>
<gene>
    <name evidence="3" type="ORF">HD597_009934</name>
</gene>
<dbReference type="RefSeq" id="WP_253754078.1">
    <property type="nucleotide sequence ID" value="NZ_BAABKA010000091.1"/>
</dbReference>
<reference evidence="3" key="1">
    <citation type="submission" date="2022-06" db="EMBL/GenBank/DDBJ databases">
        <title>Sequencing the genomes of 1000 actinobacteria strains.</title>
        <authorList>
            <person name="Klenk H.-P."/>
        </authorList>
    </citation>
    <scope>NUCLEOTIDE SEQUENCE</scope>
    <source>
        <strain evidence="3">DSM 46694</strain>
    </source>
</reference>
<feature type="transmembrane region" description="Helical" evidence="2">
    <location>
        <begin position="43"/>
        <end position="65"/>
    </location>
</feature>
<proteinExistence type="predicted"/>
<organism evidence="3 4">
    <name type="scientific">Nonomuraea thailandensis</name>
    <dbReference type="NCBI Taxonomy" id="1188745"/>
    <lineage>
        <taxon>Bacteria</taxon>
        <taxon>Bacillati</taxon>
        <taxon>Actinomycetota</taxon>
        <taxon>Actinomycetes</taxon>
        <taxon>Streptosporangiales</taxon>
        <taxon>Streptosporangiaceae</taxon>
        <taxon>Nonomuraea</taxon>
    </lineage>
</organism>
<keyword evidence="2" id="KW-1133">Transmembrane helix</keyword>
<comment type="caution">
    <text evidence="3">The sequence shown here is derived from an EMBL/GenBank/DDBJ whole genome shotgun (WGS) entry which is preliminary data.</text>
</comment>
<keyword evidence="2" id="KW-0472">Membrane</keyword>
<dbReference type="Proteomes" id="UP001139648">
    <property type="component" value="Unassembled WGS sequence"/>
</dbReference>
<sequence>MPTLEDEVRRLMTDETARLRAAPDLLERVIRGNRDRRRRIRTAAVTASVIASVAVVATPVVYLTAGSTAPAGERATTSAVPEPPAIDDTPPVRTEPADLGDLGDGREFGHVRVGYLPERLRWGNWSVDHGDSYTTSWNYKGDDEGTYRVQIFMYENAAVQELEDRLRIHRDEGEGEDVTVGDRSGYLVVTNVGEDGMAGTPTLFLKMGDAQWAEIMFSPVYAKEFAGPDAVTAELRKIAEGLTSTL</sequence>
<keyword evidence="2" id="KW-0812">Transmembrane</keyword>
<feature type="region of interest" description="Disordered" evidence="1">
    <location>
        <begin position="69"/>
        <end position="103"/>
    </location>
</feature>
<dbReference type="EMBL" id="JAMZEB010000002">
    <property type="protein sequence ID" value="MCP2362914.1"/>
    <property type="molecule type" value="Genomic_DNA"/>
</dbReference>
<name>A0A9X2GST3_9ACTN</name>
<accession>A0A9X2GST3</accession>
<protein>
    <submittedName>
        <fullName evidence="3">Uncharacterized protein</fullName>
    </submittedName>
</protein>
<evidence type="ECO:0000313" key="3">
    <source>
        <dbReference type="EMBL" id="MCP2362914.1"/>
    </source>
</evidence>
<evidence type="ECO:0000313" key="4">
    <source>
        <dbReference type="Proteomes" id="UP001139648"/>
    </source>
</evidence>
<evidence type="ECO:0000256" key="2">
    <source>
        <dbReference type="SAM" id="Phobius"/>
    </source>
</evidence>
<keyword evidence="4" id="KW-1185">Reference proteome</keyword>
<evidence type="ECO:0000256" key="1">
    <source>
        <dbReference type="SAM" id="MobiDB-lite"/>
    </source>
</evidence>